<dbReference type="AlphaFoldDB" id="A0A6P8H9C6"/>
<feature type="compositionally biased region" description="Basic and acidic residues" evidence="3">
    <location>
        <begin position="82"/>
        <end position="93"/>
    </location>
</feature>
<dbReference type="PANTHER" id="PTHR28575">
    <property type="entry name" value="MEIOSIS-SPECIFIC PROTEIN MEI4"/>
    <property type="match status" value="1"/>
</dbReference>
<evidence type="ECO:0000256" key="3">
    <source>
        <dbReference type="SAM" id="MobiDB-lite"/>
    </source>
</evidence>
<dbReference type="InParanoid" id="A0A6P8H9C6"/>
<gene>
    <name evidence="5" type="primary">LOC116290190</name>
</gene>
<evidence type="ECO:0000256" key="2">
    <source>
        <dbReference type="ARBA" id="ARBA00093453"/>
    </source>
</evidence>
<dbReference type="RefSeq" id="XP_031553054.1">
    <property type="nucleotide sequence ID" value="XM_031697194.1"/>
</dbReference>
<dbReference type="InterPro" id="IPR025888">
    <property type="entry name" value="MEI4"/>
</dbReference>
<keyword evidence="1" id="KW-0469">Meiosis</keyword>
<dbReference type="FunCoup" id="A0A6P8H9C6">
    <property type="interactions" value="7"/>
</dbReference>
<dbReference type="PANTHER" id="PTHR28575:SF1">
    <property type="entry name" value="MEIOSIS-SPECIFIC PROTEIN MEI4"/>
    <property type="match status" value="1"/>
</dbReference>
<accession>A0A6P8H9C6</accession>
<evidence type="ECO:0000313" key="4">
    <source>
        <dbReference type="Proteomes" id="UP000515163"/>
    </source>
</evidence>
<dbReference type="GO" id="GO:0042138">
    <property type="term" value="P:meiotic DNA double-strand break formation"/>
    <property type="evidence" value="ECO:0007669"/>
    <property type="project" value="InterPro"/>
</dbReference>
<dbReference type="GeneID" id="116290190"/>
<comment type="similarity">
    <text evidence="2">Belongs to the MEI4L family.</text>
</comment>
<evidence type="ECO:0000256" key="1">
    <source>
        <dbReference type="ARBA" id="ARBA00023254"/>
    </source>
</evidence>
<proteinExistence type="inferred from homology"/>
<reference evidence="5" key="1">
    <citation type="submission" date="2025-08" db="UniProtKB">
        <authorList>
            <consortium name="RefSeq"/>
        </authorList>
    </citation>
    <scope>IDENTIFICATION</scope>
    <source>
        <tissue evidence="5">Tentacle</tissue>
    </source>
</reference>
<dbReference type="GO" id="GO:0006310">
    <property type="term" value="P:DNA recombination"/>
    <property type="evidence" value="ECO:0007669"/>
    <property type="project" value="InterPro"/>
</dbReference>
<sequence length="324" mass="36593">MEFCEEDVEYLRYFKVALAIAIIRQKSENLTAKQYTEKLFAILREKEQNSNQKVQHLQSELFQTKQTLIQSQSLVSRVEVDAHNEPDETKPNTDDEVDNILLTPPASSEDNKTNKESSHLLRNAQFLKSVSFMCKKPYKLFSVFAGDDVIVVKETLLQIIKMLTQDSGSKIMALPQNILQACADGIIDILECPGLKNYQSELKVPTLILVEHLIQMIMKVNVNTHQLKDKISKILVIFGCTPSLRNEILTKLATSILDVSSKLRQITQGRCSIRTFASEYHSIYHVLWAIETILTRTLSIVPRPGTGKTADEEENASACCAVVH</sequence>
<dbReference type="GO" id="GO:0000800">
    <property type="term" value="C:lateral element"/>
    <property type="evidence" value="ECO:0007669"/>
    <property type="project" value="TreeGrafter"/>
</dbReference>
<dbReference type="Proteomes" id="UP000515163">
    <property type="component" value="Unplaced"/>
</dbReference>
<dbReference type="Pfam" id="PF13971">
    <property type="entry name" value="Mei4"/>
    <property type="match status" value="1"/>
</dbReference>
<protein>
    <submittedName>
        <fullName evidence="5">Meiosis-specific protein MEI4-like</fullName>
    </submittedName>
</protein>
<dbReference type="GO" id="GO:0007129">
    <property type="term" value="P:homologous chromosome pairing at meiosis"/>
    <property type="evidence" value="ECO:0007669"/>
    <property type="project" value="TreeGrafter"/>
</dbReference>
<dbReference type="KEGG" id="aten:116290190"/>
<feature type="region of interest" description="Disordered" evidence="3">
    <location>
        <begin position="82"/>
        <end position="115"/>
    </location>
</feature>
<name>A0A6P8H9C6_ACTTE</name>
<dbReference type="GO" id="GO:0007283">
    <property type="term" value="P:spermatogenesis"/>
    <property type="evidence" value="ECO:0007669"/>
    <property type="project" value="TreeGrafter"/>
</dbReference>
<evidence type="ECO:0000313" key="5">
    <source>
        <dbReference type="RefSeq" id="XP_031553054.1"/>
    </source>
</evidence>
<dbReference type="GO" id="GO:0048477">
    <property type="term" value="P:oogenesis"/>
    <property type="evidence" value="ECO:0007669"/>
    <property type="project" value="TreeGrafter"/>
</dbReference>
<organism evidence="4 5">
    <name type="scientific">Actinia tenebrosa</name>
    <name type="common">Australian red waratah sea anemone</name>
    <dbReference type="NCBI Taxonomy" id="6105"/>
    <lineage>
        <taxon>Eukaryota</taxon>
        <taxon>Metazoa</taxon>
        <taxon>Cnidaria</taxon>
        <taxon>Anthozoa</taxon>
        <taxon>Hexacorallia</taxon>
        <taxon>Actiniaria</taxon>
        <taxon>Actiniidae</taxon>
        <taxon>Actinia</taxon>
    </lineage>
</organism>
<keyword evidence="4" id="KW-1185">Reference proteome</keyword>
<dbReference type="OrthoDB" id="6351423at2759"/>